<dbReference type="AlphaFoldDB" id="A0A7M5UWV8"/>
<dbReference type="EnsemblMetazoa" id="CLYHEMT002581.1">
    <property type="protein sequence ID" value="CLYHEMP002581.1"/>
    <property type="gene ID" value="CLYHEMG002581"/>
</dbReference>
<name>A0A7M5UWV8_9CNID</name>
<feature type="region of interest" description="Disordered" evidence="2">
    <location>
        <begin position="1"/>
        <end position="20"/>
    </location>
</feature>
<evidence type="ECO:0000313" key="5">
    <source>
        <dbReference type="Proteomes" id="UP000594262"/>
    </source>
</evidence>
<evidence type="ECO:0000256" key="2">
    <source>
        <dbReference type="SAM" id="MobiDB-lite"/>
    </source>
</evidence>
<dbReference type="PANTHER" id="PTHR11852">
    <property type="entry name" value="PLATELET-ACTIVATING FACTOR ACETYLHYDROLASE"/>
    <property type="match status" value="1"/>
</dbReference>
<evidence type="ECO:0000313" key="4">
    <source>
        <dbReference type="EnsemblMetazoa" id="CLYHEMP002581.1"/>
    </source>
</evidence>
<proteinExistence type="inferred from homology"/>
<dbReference type="Proteomes" id="UP000594262">
    <property type="component" value="Unplaced"/>
</dbReference>
<keyword evidence="5" id="KW-1185">Reference proteome</keyword>
<feature type="domain" description="SGNH hydrolase-type esterase" evidence="3">
    <location>
        <begin position="71"/>
        <end position="217"/>
    </location>
</feature>
<dbReference type="Gene3D" id="3.40.50.1110">
    <property type="entry name" value="SGNH hydrolase"/>
    <property type="match status" value="1"/>
</dbReference>
<reference evidence="4" key="1">
    <citation type="submission" date="2021-01" db="UniProtKB">
        <authorList>
            <consortium name="EnsemblMetazoa"/>
        </authorList>
    </citation>
    <scope>IDENTIFICATION</scope>
</reference>
<dbReference type="RefSeq" id="XP_066929684.1">
    <property type="nucleotide sequence ID" value="XM_067073583.1"/>
</dbReference>
<dbReference type="GeneID" id="136817249"/>
<dbReference type="InterPro" id="IPR013830">
    <property type="entry name" value="SGNH_hydro"/>
</dbReference>
<dbReference type="Pfam" id="PF13472">
    <property type="entry name" value="Lipase_GDSL_2"/>
    <property type="match status" value="1"/>
</dbReference>
<evidence type="ECO:0000256" key="1">
    <source>
        <dbReference type="ARBA" id="ARBA00038184"/>
    </source>
</evidence>
<dbReference type="SUPFAM" id="SSF52266">
    <property type="entry name" value="SGNH hydrolase"/>
    <property type="match status" value="1"/>
</dbReference>
<organism evidence="4 5">
    <name type="scientific">Clytia hemisphaerica</name>
    <dbReference type="NCBI Taxonomy" id="252671"/>
    <lineage>
        <taxon>Eukaryota</taxon>
        <taxon>Metazoa</taxon>
        <taxon>Cnidaria</taxon>
        <taxon>Hydrozoa</taxon>
        <taxon>Hydroidolina</taxon>
        <taxon>Leptothecata</taxon>
        <taxon>Obeliida</taxon>
        <taxon>Clytiidae</taxon>
        <taxon>Clytia</taxon>
    </lineage>
</organism>
<accession>A0A7M5UWV8</accession>
<dbReference type="OrthoDB" id="505607at2759"/>
<comment type="similarity">
    <text evidence="1">Belongs to the 'GDSL' lipolytic enzyme family. Platelet-activating factor acetylhydrolase IB beta/gamma subunits subfamily.</text>
</comment>
<dbReference type="InterPro" id="IPR036514">
    <property type="entry name" value="SGNH_hydro_sf"/>
</dbReference>
<dbReference type="PANTHER" id="PTHR11852:SF0">
    <property type="entry name" value="PLATELET-ACTIVATING FACTOR ACETYLHYDROLASE IB SUBUNIT BETA HOMOLOG"/>
    <property type="match status" value="1"/>
</dbReference>
<sequence>MSSYSTPIKSPSNRSYDSNNGSFSSKLDLSGYNTSPATRPVGRDNKAGWYNMHEKHESMAKRSNLEYILCGDSIVAGLSRYSDIWRKFFAPLHALNLGIGGDRTQHVLWRAENLDISPNTKFVVLHCGTNNIDRDTPTCIANGILSIAVTFQEKVPDLKVVVTGLLPRDLHQSSYRRDKIKKVNKIVKKMCRRDFEGVYYMKQDDDWVVEDGQLDESLYPFASDREREHQTGHLYHRHVG</sequence>
<protein>
    <recommendedName>
        <fullName evidence="3">SGNH hydrolase-type esterase domain-containing protein</fullName>
    </recommendedName>
</protein>
<evidence type="ECO:0000259" key="3">
    <source>
        <dbReference type="Pfam" id="PF13472"/>
    </source>
</evidence>